<dbReference type="InterPro" id="IPR005184">
    <property type="entry name" value="DUF306_Meta_HslJ"/>
</dbReference>
<accession>A0A9X3NAL3</accession>
<sequence>MRRLLLAVLVLAGCGGEAAQGPPALEGTPWVVASGEASASFTDGTLSGSDGCNRYTTSYTIDGDTLRLGAIVTTKMACEPARMERADAFRAALERASRWRVEDEELTLLDDAGDEQLRLRGASPLGSWTLTSFLQGDAVTGPVDGAELTANFVDGTVSGSTGCNTYKAPYTLRGKALTIASPQATEIACSRPELTEQEALYLKALPLTASYTVAGSTLTLLTKAGTIVATYARDS</sequence>
<comment type="caution">
    <text evidence="3">The sequence shown here is derived from an EMBL/GenBank/DDBJ whole genome shotgun (WGS) entry which is preliminary data.</text>
</comment>
<dbReference type="RefSeq" id="WP_270025563.1">
    <property type="nucleotide sequence ID" value="NZ_JAPDDP010000020.1"/>
</dbReference>
<feature type="domain" description="DUF306" evidence="2">
    <location>
        <begin position="126"/>
        <end position="229"/>
    </location>
</feature>
<feature type="signal peptide" evidence="1">
    <location>
        <begin position="1"/>
        <end position="19"/>
    </location>
</feature>
<dbReference type="InterPro" id="IPR053147">
    <property type="entry name" value="Hsp_HslJ-like"/>
</dbReference>
<evidence type="ECO:0000259" key="2">
    <source>
        <dbReference type="Pfam" id="PF03724"/>
    </source>
</evidence>
<feature type="chain" id="PRO_5040917174" evidence="1">
    <location>
        <begin position="20"/>
        <end position="235"/>
    </location>
</feature>
<dbReference type="Pfam" id="PF03724">
    <property type="entry name" value="META"/>
    <property type="match status" value="2"/>
</dbReference>
<protein>
    <submittedName>
        <fullName evidence="3">META domain-containing protein</fullName>
    </submittedName>
</protein>
<keyword evidence="4" id="KW-1185">Reference proteome</keyword>
<dbReference type="Proteomes" id="UP001147653">
    <property type="component" value="Unassembled WGS sequence"/>
</dbReference>
<dbReference type="InterPro" id="IPR038670">
    <property type="entry name" value="HslJ-like_sf"/>
</dbReference>
<proteinExistence type="predicted"/>
<gene>
    <name evidence="3" type="ORF">OJ997_13170</name>
</gene>
<evidence type="ECO:0000313" key="3">
    <source>
        <dbReference type="EMBL" id="MDA0181252.1"/>
    </source>
</evidence>
<organism evidence="3 4">
    <name type="scientific">Solirubrobacter phytolaccae</name>
    <dbReference type="NCBI Taxonomy" id="1404360"/>
    <lineage>
        <taxon>Bacteria</taxon>
        <taxon>Bacillati</taxon>
        <taxon>Actinomycetota</taxon>
        <taxon>Thermoleophilia</taxon>
        <taxon>Solirubrobacterales</taxon>
        <taxon>Solirubrobacteraceae</taxon>
        <taxon>Solirubrobacter</taxon>
    </lineage>
</organism>
<feature type="domain" description="DUF306" evidence="2">
    <location>
        <begin position="40"/>
        <end position="119"/>
    </location>
</feature>
<dbReference type="Gene3D" id="2.40.128.270">
    <property type="match status" value="2"/>
</dbReference>
<reference evidence="3" key="1">
    <citation type="submission" date="2022-10" db="EMBL/GenBank/DDBJ databases">
        <title>The WGS of Solirubrobacter phytolaccae KCTC 29190.</title>
        <authorList>
            <person name="Jiang Z."/>
        </authorList>
    </citation>
    <scope>NUCLEOTIDE SEQUENCE</scope>
    <source>
        <strain evidence="3">KCTC 29190</strain>
    </source>
</reference>
<dbReference type="PANTHER" id="PTHR35535">
    <property type="entry name" value="HEAT SHOCK PROTEIN HSLJ"/>
    <property type="match status" value="1"/>
</dbReference>
<name>A0A9X3NAL3_9ACTN</name>
<dbReference type="AlphaFoldDB" id="A0A9X3NAL3"/>
<evidence type="ECO:0000256" key="1">
    <source>
        <dbReference type="SAM" id="SignalP"/>
    </source>
</evidence>
<dbReference type="EMBL" id="JAPDDP010000020">
    <property type="protein sequence ID" value="MDA0181252.1"/>
    <property type="molecule type" value="Genomic_DNA"/>
</dbReference>
<keyword evidence="1" id="KW-0732">Signal</keyword>
<dbReference type="PANTHER" id="PTHR35535:SF2">
    <property type="entry name" value="DUF306 DOMAIN-CONTAINING PROTEIN"/>
    <property type="match status" value="1"/>
</dbReference>
<evidence type="ECO:0000313" key="4">
    <source>
        <dbReference type="Proteomes" id="UP001147653"/>
    </source>
</evidence>